<comment type="caution">
    <text evidence="2">The sequence shown here is derived from an EMBL/GenBank/DDBJ whole genome shotgun (WGS) entry which is preliminary data.</text>
</comment>
<feature type="region of interest" description="Disordered" evidence="1">
    <location>
        <begin position="1"/>
        <end position="20"/>
    </location>
</feature>
<proteinExistence type="predicted"/>
<feature type="compositionally biased region" description="Basic and acidic residues" evidence="1">
    <location>
        <begin position="1"/>
        <end position="10"/>
    </location>
</feature>
<accession>M9LMA2</accession>
<gene>
    <name evidence="2" type="ORF">PPOP_0586</name>
</gene>
<reference evidence="2 3" key="1">
    <citation type="submission" date="2012-10" db="EMBL/GenBank/DDBJ databases">
        <title>Draft Genome Sequence of Paenibacillus popilliae ATCC 14706T.</title>
        <authorList>
            <person name="Iiyama K."/>
            <person name="Mori K."/>
            <person name="Mon H."/>
            <person name="Chieda Y."/>
            <person name="Lee J.M."/>
            <person name="Kusakabe T."/>
            <person name="Tashiro K."/>
            <person name="Asano S."/>
            <person name="Yasunaga-Aoki C."/>
            <person name="Shimizu S."/>
        </authorList>
    </citation>
    <scope>NUCLEOTIDE SEQUENCE [LARGE SCALE GENOMIC DNA]</scope>
    <source>
        <strain evidence="2 3">ATCC 14706</strain>
    </source>
</reference>
<dbReference type="Proteomes" id="UP000029453">
    <property type="component" value="Unassembled WGS sequence"/>
</dbReference>
<keyword evidence="3" id="KW-1185">Reference proteome</keyword>
<dbReference type="AlphaFoldDB" id="M9LMA2"/>
<dbReference type="EMBL" id="BALG01000025">
    <property type="protein sequence ID" value="GAC41236.1"/>
    <property type="molecule type" value="Genomic_DNA"/>
</dbReference>
<name>M9LMA2_PAEPP</name>
<evidence type="ECO:0000313" key="3">
    <source>
        <dbReference type="Proteomes" id="UP000029453"/>
    </source>
</evidence>
<organism evidence="2 3">
    <name type="scientific">Paenibacillus popilliae ATCC 14706</name>
    <dbReference type="NCBI Taxonomy" id="1212764"/>
    <lineage>
        <taxon>Bacteria</taxon>
        <taxon>Bacillati</taxon>
        <taxon>Bacillota</taxon>
        <taxon>Bacilli</taxon>
        <taxon>Bacillales</taxon>
        <taxon>Paenibacillaceae</taxon>
        <taxon>Paenibacillus</taxon>
    </lineage>
</organism>
<evidence type="ECO:0000313" key="2">
    <source>
        <dbReference type="EMBL" id="GAC41236.1"/>
    </source>
</evidence>
<evidence type="ECO:0000256" key="1">
    <source>
        <dbReference type="SAM" id="MobiDB-lite"/>
    </source>
</evidence>
<sequence>MELKKSKNDLMRTAPQKFHKEIGQARKQYHHGEIKKPYAYISPVPEKRIGELRIGYRHYT</sequence>
<protein>
    <submittedName>
        <fullName evidence="2">Uncharacterized protein</fullName>
    </submittedName>
</protein>